<dbReference type="Proteomes" id="UP001232019">
    <property type="component" value="Chromosome"/>
</dbReference>
<proteinExistence type="predicted"/>
<dbReference type="EMBL" id="CP129968">
    <property type="protein sequence ID" value="WNB17279.1"/>
    <property type="molecule type" value="Genomic_DNA"/>
</dbReference>
<dbReference type="KEGG" id="marp:QYS47_33470"/>
<feature type="signal peptide" evidence="1">
    <location>
        <begin position="1"/>
        <end position="25"/>
    </location>
</feature>
<reference evidence="2" key="1">
    <citation type="submission" date="2023-08" db="EMBL/GenBank/DDBJ databases">
        <title>Comparative genomics and taxonomic characterization of three novel marine species of genus Marivirga.</title>
        <authorList>
            <person name="Muhammad N."/>
            <person name="Kim S.-G."/>
        </authorList>
    </citation>
    <scope>NUCLEOTIDE SEQUENCE</scope>
    <source>
        <strain evidence="2">BKB1-2</strain>
    </source>
</reference>
<protein>
    <recommendedName>
        <fullName evidence="3">Secreted protein (Por secretion system target)</fullName>
    </recommendedName>
</protein>
<evidence type="ECO:0000256" key="1">
    <source>
        <dbReference type="SAM" id="SignalP"/>
    </source>
</evidence>
<keyword evidence="1" id="KW-0732">Signal</keyword>
<evidence type="ECO:0000313" key="2">
    <source>
        <dbReference type="EMBL" id="WNB17279.1"/>
    </source>
</evidence>
<name>A0AA51ZUY1_9BACT</name>
<gene>
    <name evidence="2" type="ORF">QYS47_33470</name>
</gene>
<sequence length="123" mass="14240">MRSKLTHICLLIVAFFFLFSFSTNAQDCDINFNFEYNEVENDFFQLSLKNLSNSANEFTLKLYDLNEGKITEEKKVFFNKNQSKVVFSNLKLGRYTVYIYKKNCDKPITLGGPTGIDFNGQSN</sequence>
<evidence type="ECO:0008006" key="3">
    <source>
        <dbReference type="Google" id="ProtNLM"/>
    </source>
</evidence>
<accession>A0AA51ZUY1</accession>
<organism evidence="2">
    <name type="scientific">Marivirga arenosa</name>
    <dbReference type="NCBI Taxonomy" id="3059076"/>
    <lineage>
        <taxon>Bacteria</taxon>
        <taxon>Pseudomonadati</taxon>
        <taxon>Bacteroidota</taxon>
        <taxon>Cytophagia</taxon>
        <taxon>Cytophagales</taxon>
        <taxon>Marivirgaceae</taxon>
        <taxon>Marivirga</taxon>
    </lineage>
</organism>
<dbReference type="AlphaFoldDB" id="A0AA51ZUY1"/>
<dbReference type="RefSeq" id="WP_322346709.1">
    <property type="nucleotide sequence ID" value="NZ_CP129968.2"/>
</dbReference>
<feature type="chain" id="PRO_5041279303" description="Secreted protein (Por secretion system target)" evidence="1">
    <location>
        <begin position="26"/>
        <end position="123"/>
    </location>
</feature>